<keyword evidence="3" id="KW-0418">Kinase</keyword>
<dbReference type="CDD" id="cd00180">
    <property type="entry name" value="PKc"/>
    <property type="match status" value="1"/>
</dbReference>
<evidence type="ECO:0000313" key="3">
    <source>
        <dbReference type="EMBL" id="TVY55320.1"/>
    </source>
</evidence>
<feature type="region of interest" description="Disordered" evidence="1">
    <location>
        <begin position="481"/>
        <end position="528"/>
    </location>
</feature>
<dbReference type="AlphaFoldDB" id="A0A7D8UZN1"/>
<dbReference type="PROSITE" id="PS50011">
    <property type="entry name" value="PROTEIN_KINASE_DOM"/>
    <property type="match status" value="1"/>
</dbReference>
<evidence type="ECO:0000259" key="2">
    <source>
        <dbReference type="PROSITE" id="PS50011"/>
    </source>
</evidence>
<feature type="domain" description="Protein kinase" evidence="2">
    <location>
        <begin position="166"/>
        <end position="476"/>
    </location>
</feature>
<keyword evidence="4" id="KW-1185">Reference proteome</keyword>
<dbReference type="SUPFAM" id="SSF56112">
    <property type="entry name" value="Protein kinase-like (PK-like)"/>
    <property type="match status" value="1"/>
</dbReference>
<dbReference type="OrthoDB" id="5986190at2759"/>
<evidence type="ECO:0000313" key="4">
    <source>
        <dbReference type="Proteomes" id="UP000481288"/>
    </source>
</evidence>
<dbReference type="Pfam" id="PF00069">
    <property type="entry name" value="Pkinase"/>
    <property type="match status" value="1"/>
</dbReference>
<sequence length="1071" mass="121489">MTKTRDQRNYEKAIQGFHSWMNRRYTLEVFDPERSPPSTRLFMVMNEVQSYLTDNNHQKLKGIIDVLFEDSDGVILTDIIPDYVAVFCILLKINKGHYIKHFTRYGPLSDAKLPFDSRTPPQYWPLGDSDQDFLAKFCEHQWTFCTPSLPPATSDKYFDSKTVLPITFKKTLQSGSSANLSLIHIHPRYNRLFLEQERREGLGTAANRFVLKTYFTKDAERYYQTEVAAFGKLRFNPNIIRFYGNFTRGDSYNILLEYADEGTLESYFEKQAPPRDGEQVIKFWERLFKIIDALRGVHEVEPTTAGGPRIFQGCHHDVKPTNILVLSNGSTNAHEFQFKLADLGISNFKPKQKRSMTTSESGTRTYGPDVDLWSLGCIFSEAVRWLVDGPHGVIEYRGERAAETSQIGDFRDGDCFHNGEGPLKSVDKCHEKCADGLIRKDFITHKVIEHMIPAMFEKSGDRLAARSLSRMADRYIIKAREDLRKASSRPPDSLMGPPPPPKLPPDKKGPGMRNVNGLGISTPHYPTAPLQYSKEDMYTEQKSTILNWMTSSSPESMFESGISTGDFVGRPQSKTGTSSFANADMSLPSETASRKLSKTRPDEQHGSHQRTGFRSSIQHTEPQRTPRGMHPSNHSSNGPLPRNDVLDDQAPGATSGIIKRHRISTGNKHRRSHNGKEAFRRKSTSSDSEVLSVVEAPSIPAQSHKAASRGRPFSTPSSVPIREAYELQTTGESSDNIWLDDPTVISLTPHVVGRRQTKIKFREITPLPSTLPWSPPPSQSIKDVLKWKRERKEDNFWTLRTREKKIAQWDLLERVKGRDHVFLIDDSVSMKPHWDKSDDSPGVVKVFEALSYLVKETDDDGIDLLFTVSGERVSARKSTTKLVQLVKEREHKGNTDINLRLNSLFDDYKAEFHKRKNIFSKDPKKVKPLSLYILTNGVWEEGSDLGEIIQRLVGKLENVGKTREQVGIEFISFGADPVGLGRMEYLDSKLNLSMYAVFLAFEFSLDPTKANLDLQNRDVIDHEPSKGNVWKMLLGSFNNTWDNYADFKRQSHSSSRTLDAGSGNNMPVYET</sequence>
<feature type="compositionally biased region" description="Basic residues" evidence="1">
    <location>
        <begin position="658"/>
        <end position="673"/>
    </location>
</feature>
<dbReference type="InterPro" id="IPR000719">
    <property type="entry name" value="Prot_kinase_dom"/>
</dbReference>
<feature type="compositionally biased region" description="Polar residues" evidence="1">
    <location>
        <begin position="572"/>
        <end position="581"/>
    </location>
</feature>
<dbReference type="GO" id="GO:0004674">
    <property type="term" value="F:protein serine/threonine kinase activity"/>
    <property type="evidence" value="ECO:0007669"/>
    <property type="project" value="TreeGrafter"/>
</dbReference>
<accession>A0A7D8UZN1</accession>
<organism evidence="3 4">
    <name type="scientific">Lachnellula cervina</name>
    <dbReference type="NCBI Taxonomy" id="1316786"/>
    <lineage>
        <taxon>Eukaryota</taxon>
        <taxon>Fungi</taxon>
        <taxon>Dikarya</taxon>
        <taxon>Ascomycota</taxon>
        <taxon>Pezizomycotina</taxon>
        <taxon>Leotiomycetes</taxon>
        <taxon>Helotiales</taxon>
        <taxon>Lachnaceae</taxon>
        <taxon>Lachnellula</taxon>
    </lineage>
</organism>
<name>A0A7D8UZN1_9HELO</name>
<dbReference type="EMBL" id="QGMG01000253">
    <property type="protein sequence ID" value="TVY55320.1"/>
    <property type="molecule type" value="Genomic_DNA"/>
</dbReference>
<dbReference type="Gene3D" id="1.10.510.10">
    <property type="entry name" value="Transferase(Phosphotransferase) domain 1"/>
    <property type="match status" value="1"/>
</dbReference>
<keyword evidence="3" id="KW-0808">Transferase</keyword>
<reference evidence="3 4" key="1">
    <citation type="submission" date="2018-05" db="EMBL/GenBank/DDBJ databases">
        <title>Whole genome sequencing for identification of molecular markers to develop diagnostic detection tools for the regulated plant pathogen Lachnellula willkommii.</title>
        <authorList>
            <person name="Giroux E."/>
            <person name="Bilodeau G."/>
        </authorList>
    </citation>
    <scope>NUCLEOTIDE SEQUENCE [LARGE SCALE GENOMIC DNA]</scope>
    <source>
        <strain evidence="3 4">CBS 625.97</strain>
    </source>
</reference>
<dbReference type="PANTHER" id="PTHR24359:SF37">
    <property type="entry name" value="PROTEIN KINASE DOMAIN-CONTAINING PROTEIN"/>
    <property type="match status" value="1"/>
</dbReference>
<feature type="compositionally biased region" description="Polar residues" evidence="1">
    <location>
        <begin position="609"/>
        <end position="620"/>
    </location>
</feature>
<comment type="caution">
    <text evidence="3">The sequence shown here is derived from an EMBL/GenBank/DDBJ whole genome shotgun (WGS) entry which is preliminary data.</text>
</comment>
<dbReference type="SMART" id="SM00220">
    <property type="entry name" value="S_TKc"/>
    <property type="match status" value="1"/>
</dbReference>
<dbReference type="InterPro" id="IPR011009">
    <property type="entry name" value="Kinase-like_dom_sf"/>
</dbReference>
<feature type="region of interest" description="Disordered" evidence="1">
    <location>
        <begin position="553"/>
        <end position="719"/>
    </location>
</feature>
<gene>
    <name evidence="3" type="primary">Aurka</name>
    <name evidence="3" type="ORF">LCER1_G003906</name>
</gene>
<protein>
    <submittedName>
        <fullName evidence="3">Aurora kinase A</fullName>
    </submittedName>
</protein>
<evidence type="ECO:0000256" key="1">
    <source>
        <dbReference type="SAM" id="MobiDB-lite"/>
    </source>
</evidence>
<dbReference type="PANTHER" id="PTHR24359">
    <property type="entry name" value="SERINE/THREONINE-PROTEIN KINASE SBK1"/>
    <property type="match status" value="1"/>
</dbReference>
<proteinExistence type="predicted"/>
<dbReference type="GO" id="GO:0005524">
    <property type="term" value="F:ATP binding"/>
    <property type="evidence" value="ECO:0007669"/>
    <property type="project" value="InterPro"/>
</dbReference>
<dbReference type="Proteomes" id="UP000481288">
    <property type="component" value="Unassembled WGS sequence"/>
</dbReference>